<dbReference type="AlphaFoldDB" id="A0A7J7HRN5"/>
<name>A0A7J7HRN5_CAMSI</name>
<evidence type="ECO:0000259" key="6">
    <source>
        <dbReference type="Pfam" id="PF00155"/>
    </source>
</evidence>
<dbReference type="Proteomes" id="UP000593564">
    <property type="component" value="Unassembled WGS sequence"/>
</dbReference>
<dbReference type="GO" id="GO:0008483">
    <property type="term" value="F:transaminase activity"/>
    <property type="evidence" value="ECO:0007669"/>
    <property type="project" value="UniProtKB-KW"/>
</dbReference>
<dbReference type="PANTHER" id="PTHR43795">
    <property type="entry name" value="BIFUNCTIONAL ASPARTATE AMINOTRANSFERASE AND GLUTAMATE/ASPARTATE-PREPHENATE AMINOTRANSFERASE-RELATED"/>
    <property type="match status" value="1"/>
</dbReference>
<dbReference type="Pfam" id="PF04863">
    <property type="entry name" value="EGF_alliinase"/>
    <property type="match status" value="1"/>
</dbReference>
<dbReference type="SUPFAM" id="SSF53383">
    <property type="entry name" value="PLP-dependent transferases"/>
    <property type="match status" value="2"/>
</dbReference>
<dbReference type="InterPro" id="IPR037029">
    <property type="entry name" value="Alliinase_N_sf"/>
</dbReference>
<sequence length="632" mass="71557">MAGKIDRAKYGMCLGTSVVVNLLLVVYLVVGEKWKLSWSIRAAEEAEDVAAQPCSGHGRAYLDGLVVDGEPVCECNTCFAGPDCSQFSPACPADVDSGNPLFLEPYWMQHAAKGAVVVAGWHRMSYAFNDHSIISEELEKHIRKLHERVGNAVTEGRFIVFGVGSTQLLNVAVHALSNSSSPAGVVATIPFYPAYKSQTNFFRSMDYKFVGDTSMWKNTSDVNMNMIEFVTSPNNPDGQLKKAVLRGSSVKTIHDHAYYWPHFTAIPAPADEDLMLFTLSKLTGHAGSRFGWALIKDEEVYERMLKYTDQISFGVSHDTQLIALQQLKAIFQGNNGSDIFEFGFTTMRKRWEILSKALSESNRFSIQKIEPQFCTFYQQLRGPSPDTSMWKNTSDVNMNMIEFVTSPNNPDGQLKKAVLRGSSVKTIHDYAYYWPHFTAIPAPADEDLMLFTLSKLTGHAGSRFGWALIKDEEVYERMLKYTDQISFGVSHDTQLIALQQLKAIFQGNNGSDIFEFGFTTMRKRWEILSKALSESNRFSIQKIEPQFCTFYQQLRGPSPAYAWLKCERDEEEDCYEVLRENGIISRRGSVYGAERRYVRLSLIKTQDDFDLLMLRFNSLFSQENYYGIETIM</sequence>
<evidence type="ECO:0000256" key="5">
    <source>
        <dbReference type="SAM" id="Phobius"/>
    </source>
</evidence>
<dbReference type="Gene3D" id="2.10.25.30">
    <property type="entry name" value="EGF-like, alliinase"/>
    <property type="match status" value="1"/>
</dbReference>
<keyword evidence="3" id="KW-0808">Transferase</keyword>
<evidence type="ECO:0000313" key="9">
    <source>
        <dbReference type="EMBL" id="KAF5955269.1"/>
    </source>
</evidence>
<dbReference type="InterPro" id="IPR004839">
    <property type="entry name" value="Aminotransferase_I/II_large"/>
</dbReference>
<evidence type="ECO:0000259" key="7">
    <source>
        <dbReference type="Pfam" id="PF04863"/>
    </source>
</evidence>
<dbReference type="Gene3D" id="3.90.1150.10">
    <property type="entry name" value="Aspartate Aminotransferase, domain 1"/>
    <property type="match status" value="1"/>
</dbReference>
<feature type="transmembrane region" description="Helical" evidence="5">
    <location>
        <begin position="12"/>
        <end position="30"/>
    </location>
</feature>
<dbReference type="Pfam" id="PF00155">
    <property type="entry name" value="Aminotran_1_2"/>
    <property type="match status" value="1"/>
</dbReference>
<feature type="domain" description="Aminotransferase class I/classII large" evidence="6">
    <location>
        <begin position="404"/>
        <end position="605"/>
    </location>
</feature>
<evidence type="ECO:0000313" key="10">
    <source>
        <dbReference type="Proteomes" id="UP000593564"/>
    </source>
</evidence>
<comment type="similarity">
    <text evidence="2">Belongs to the alliinase family.</text>
</comment>
<evidence type="ECO:0008006" key="11">
    <source>
        <dbReference type="Google" id="ProtNLM"/>
    </source>
</evidence>
<dbReference type="PANTHER" id="PTHR43795:SF20">
    <property type="entry name" value="TRYPTOPHAN AMINOTRANSFERASE-RELATED PROTEIN 3"/>
    <property type="match status" value="1"/>
</dbReference>
<dbReference type="InterPro" id="IPR015421">
    <property type="entry name" value="PyrdxlP-dep_Trfase_major"/>
</dbReference>
<keyword evidence="5" id="KW-0472">Membrane</keyword>
<dbReference type="GO" id="GO:0006520">
    <property type="term" value="P:amino acid metabolic process"/>
    <property type="evidence" value="ECO:0007669"/>
    <property type="project" value="TreeGrafter"/>
</dbReference>
<evidence type="ECO:0000256" key="1">
    <source>
        <dbReference type="ARBA" id="ARBA00001933"/>
    </source>
</evidence>
<reference evidence="10" key="1">
    <citation type="journal article" date="2020" name="Nat. Commun.">
        <title>Genome assembly of wild tea tree DASZ reveals pedigree and selection history of tea varieties.</title>
        <authorList>
            <person name="Zhang W."/>
            <person name="Zhang Y."/>
            <person name="Qiu H."/>
            <person name="Guo Y."/>
            <person name="Wan H."/>
            <person name="Zhang X."/>
            <person name="Scossa F."/>
            <person name="Alseekh S."/>
            <person name="Zhang Q."/>
            <person name="Wang P."/>
            <person name="Xu L."/>
            <person name="Schmidt M.H."/>
            <person name="Jia X."/>
            <person name="Li D."/>
            <person name="Zhu A."/>
            <person name="Guo F."/>
            <person name="Chen W."/>
            <person name="Ni D."/>
            <person name="Usadel B."/>
            <person name="Fernie A.R."/>
            <person name="Wen W."/>
        </authorList>
    </citation>
    <scope>NUCLEOTIDE SEQUENCE [LARGE SCALE GENOMIC DNA]</scope>
    <source>
        <strain evidence="10">cv. G240</strain>
    </source>
</reference>
<proteinExistence type="inferred from homology"/>
<dbReference type="GO" id="GO:0030170">
    <property type="term" value="F:pyridoxal phosphate binding"/>
    <property type="evidence" value="ECO:0007669"/>
    <property type="project" value="InterPro"/>
</dbReference>
<evidence type="ECO:0000256" key="4">
    <source>
        <dbReference type="ARBA" id="ARBA00022898"/>
    </source>
</evidence>
<keyword evidence="5" id="KW-1133">Transmembrane helix</keyword>
<comment type="caution">
    <text evidence="9">The sequence shown here is derived from an EMBL/GenBank/DDBJ whole genome shotgun (WGS) entry which is preliminary data.</text>
</comment>
<keyword evidence="5" id="KW-0812">Transmembrane</keyword>
<dbReference type="Pfam" id="PF04864">
    <property type="entry name" value="Alliinase_C"/>
    <property type="match status" value="1"/>
</dbReference>
<evidence type="ECO:0000259" key="8">
    <source>
        <dbReference type="Pfam" id="PF04864"/>
    </source>
</evidence>
<organism evidence="9 10">
    <name type="scientific">Camellia sinensis</name>
    <name type="common">Tea plant</name>
    <name type="synonym">Thea sinensis</name>
    <dbReference type="NCBI Taxonomy" id="4442"/>
    <lineage>
        <taxon>Eukaryota</taxon>
        <taxon>Viridiplantae</taxon>
        <taxon>Streptophyta</taxon>
        <taxon>Embryophyta</taxon>
        <taxon>Tracheophyta</taxon>
        <taxon>Spermatophyta</taxon>
        <taxon>Magnoliopsida</taxon>
        <taxon>eudicotyledons</taxon>
        <taxon>Gunneridae</taxon>
        <taxon>Pentapetalae</taxon>
        <taxon>asterids</taxon>
        <taxon>Ericales</taxon>
        <taxon>Theaceae</taxon>
        <taxon>Camellia</taxon>
    </lineage>
</organism>
<evidence type="ECO:0000256" key="3">
    <source>
        <dbReference type="ARBA" id="ARBA00022576"/>
    </source>
</evidence>
<gene>
    <name evidence="9" type="ORF">HYC85_008125</name>
</gene>
<feature type="domain" description="Alliinase EGF-like" evidence="7">
    <location>
        <begin position="37"/>
        <end position="91"/>
    </location>
</feature>
<accession>A0A7J7HRN5</accession>
<dbReference type="InterPro" id="IPR015424">
    <property type="entry name" value="PyrdxlP-dep_Trfase"/>
</dbReference>
<dbReference type="InterPro" id="IPR006948">
    <property type="entry name" value="Alliinase_C"/>
</dbReference>
<dbReference type="EMBL" id="JACBKZ010000003">
    <property type="protein sequence ID" value="KAF5955269.1"/>
    <property type="molecule type" value="Genomic_DNA"/>
</dbReference>
<dbReference type="GO" id="GO:0016846">
    <property type="term" value="F:carbon-sulfur lyase activity"/>
    <property type="evidence" value="ECO:0007669"/>
    <property type="project" value="InterPro"/>
</dbReference>
<reference evidence="9 10" key="2">
    <citation type="submission" date="2020-07" db="EMBL/GenBank/DDBJ databases">
        <title>Genome assembly of wild tea tree DASZ reveals pedigree and selection history of tea varieties.</title>
        <authorList>
            <person name="Zhang W."/>
        </authorList>
    </citation>
    <scope>NUCLEOTIDE SEQUENCE [LARGE SCALE GENOMIC DNA]</scope>
    <source>
        <strain evidence="10">cv. G240</strain>
        <tissue evidence="9">Leaf</tissue>
    </source>
</reference>
<comment type="cofactor">
    <cofactor evidence="1">
        <name>pyridoxal 5'-phosphate</name>
        <dbReference type="ChEBI" id="CHEBI:597326"/>
    </cofactor>
</comment>
<feature type="domain" description="Alliinase C-terminal" evidence="8">
    <location>
        <begin position="93"/>
        <end position="388"/>
    </location>
</feature>
<keyword evidence="3" id="KW-0032">Aminotransferase</keyword>
<dbReference type="Gene3D" id="3.40.640.10">
    <property type="entry name" value="Type I PLP-dependent aspartate aminotransferase-like (Major domain)"/>
    <property type="match status" value="2"/>
</dbReference>
<dbReference type="InterPro" id="IPR015422">
    <property type="entry name" value="PyrdxlP-dep_Trfase_small"/>
</dbReference>
<protein>
    <recommendedName>
        <fullName evidence="11">Alliinase C-terminal domain-containing protein</fullName>
    </recommendedName>
</protein>
<dbReference type="InterPro" id="IPR050478">
    <property type="entry name" value="Ethylene_sulfur-biosynth"/>
</dbReference>
<evidence type="ECO:0000256" key="2">
    <source>
        <dbReference type="ARBA" id="ARBA00006312"/>
    </source>
</evidence>
<dbReference type="InterPro" id="IPR006947">
    <property type="entry name" value="EGF_alliinase"/>
</dbReference>
<keyword evidence="10" id="KW-1185">Reference proteome</keyword>
<dbReference type="CDD" id="cd00609">
    <property type="entry name" value="AAT_like"/>
    <property type="match status" value="1"/>
</dbReference>
<keyword evidence="4" id="KW-0663">Pyridoxal phosphate</keyword>